<dbReference type="GeneID" id="92038073"/>
<evidence type="ECO:0000256" key="5">
    <source>
        <dbReference type="ARBA" id="ARBA00023033"/>
    </source>
</evidence>
<evidence type="ECO:0008006" key="12">
    <source>
        <dbReference type="Google" id="ProtNLM"/>
    </source>
</evidence>
<sequence>MTLAATPLNIAALGCIISGSYASGVGMSPSLLTMPALIRPDVPQDALVHQWHSMYRRGAAIMPVLSGATTLGYWVWRGFAAAGALTLAILPFTLVIMMPTIHTLEASMDGSAAVVDEKGQRRATMSRGTAEALLRKWTRMNVVRSLIPLVGAACAVWNLLG</sequence>
<evidence type="ECO:0000256" key="3">
    <source>
        <dbReference type="ARBA" id="ARBA00022989"/>
    </source>
</evidence>
<dbReference type="InterPro" id="IPR013901">
    <property type="entry name" value="Anthrone_oxy"/>
</dbReference>
<evidence type="ECO:0000313" key="11">
    <source>
        <dbReference type="Proteomes" id="UP001433268"/>
    </source>
</evidence>
<protein>
    <recommendedName>
        <fullName evidence="12">DUF1772 domain-containing protein</fullName>
    </recommendedName>
</protein>
<name>A0ABR1XBG8_9PEZI</name>
<keyword evidence="5" id="KW-0503">Monooxygenase</keyword>
<accession>A0ABR1XBG8</accession>
<organism evidence="10 11">
    <name type="scientific">Apiospora hydei</name>
    <dbReference type="NCBI Taxonomy" id="1337664"/>
    <lineage>
        <taxon>Eukaryota</taxon>
        <taxon>Fungi</taxon>
        <taxon>Dikarya</taxon>
        <taxon>Ascomycota</taxon>
        <taxon>Pezizomycotina</taxon>
        <taxon>Sordariomycetes</taxon>
        <taxon>Xylariomycetidae</taxon>
        <taxon>Amphisphaeriales</taxon>
        <taxon>Apiosporaceae</taxon>
        <taxon>Apiospora</taxon>
    </lineage>
</organism>
<keyword evidence="3 8" id="KW-1133">Transmembrane helix</keyword>
<dbReference type="PANTHER" id="PTHR35042:SF3">
    <property type="entry name" value="ANTHRONE OXYGENASE-RELATED"/>
    <property type="match status" value="1"/>
</dbReference>
<evidence type="ECO:0000256" key="4">
    <source>
        <dbReference type="ARBA" id="ARBA00023002"/>
    </source>
</evidence>
<comment type="similarity">
    <text evidence="7">Belongs to the anthrone oxygenase family.</text>
</comment>
<reference evidence="10 11" key="1">
    <citation type="submission" date="2023-01" db="EMBL/GenBank/DDBJ databases">
        <title>Analysis of 21 Apiospora genomes using comparative genomics revels a genus with tremendous synthesis potential of carbohydrate active enzymes and secondary metabolites.</title>
        <authorList>
            <person name="Sorensen T."/>
        </authorList>
    </citation>
    <scope>NUCLEOTIDE SEQUENCE [LARGE SCALE GENOMIC DNA]</scope>
    <source>
        <strain evidence="10 11">CBS 114990</strain>
    </source>
</reference>
<evidence type="ECO:0000256" key="9">
    <source>
        <dbReference type="SAM" id="SignalP"/>
    </source>
</evidence>
<keyword evidence="11" id="KW-1185">Reference proteome</keyword>
<evidence type="ECO:0000256" key="7">
    <source>
        <dbReference type="ARBA" id="ARBA00034313"/>
    </source>
</evidence>
<feature type="chain" id="PRO_5047128468" description="DUF1772 domain-containing protein" evidence="9">
    <location>
        <begin position="23"/>
        <end position="161"/>
    </location>
</feature>
<feature type="transmembrane region" description="Helical" evidence="8">
    <location>
        <begin position="142"/>
        <end position="160"/>
    </location>
</feature>
<feature type="transmembrane region" description="Helical" evidence="8">
    <location>
        <begin position="74"/>
        <end position="98"/>
    </location>
</feature>
<comment type="caution">
    <text evidence="10">The sequence shown here is derived from an EMBL/GenBank/DDBJ whole genome shotgun (WGS) entry which is preliminary data.</text>
</comment>
<dbReference type="Proteomes" id="UP001433268">
    <property type="component" value="Unassembled WGS sequence"/>
</dbReference>
<evidence type="ECO:0000256" key="8">
    <source>
        <dbReference type="SAM" id="Phobius"/>
    </source>
</evidence>
<keyword evidence="4" id="KW-0560">Oxidoreductase</keyword>
<dbReference type="EMBL" id="JAQQWN010000002">
    <property type="protein sequence ID" value="KAK8094013.1"/>
    <property type="molecule type" value="Genomic_DNA"/>
</dbReference>
<feature type="signal peptide" evidence="9">
    <location>
        <begin position="1"/>
        <end position="22"/>
    </location>
</feature>
<evidence type="ECO:0000313" key="10">
    <source>
        <dbReference type="EMBL" id="KAK8094013.1"/>
    </source>
</evidence>
<keyword evidence="2 8" id="KW-0812">Transmembrane</keyword>
<evidence type="ECO:0000256" key="2">
    <source>
        <dbReference type="ARBA" id="ARBA00022692"/>
    </source>
</evidence>
<dbReference type="Pfam" id="PF08592">
    <property type="entry name" value="Anthrone_oxy"/>
    <property type="match status" value="1"/>
</dbReference>
<keyword evidence="6 8" id="KW-0472">Membrane</keyword>
<evidence type="ECO:0000256" key="6">
    <source>
        <dbReference type="ARBA" id="ARBA00023136"/>
    </source>
</evidence>
<gene>
    <name evidence="10" type="ORF">PG997_000698</name>
</gene>
<dbReference type="RefSeq" id="XP_066674786.1">
    <property type="nucleotide sequence ID" value="XM_066805013.1"/>
</dbReference>
<dbReference type="PANTHER" id="PTHR35042">
    <property type="entry name" value="ANTHRONE OXYGENASE ENCC"/>
    <property type="match status" value="1"/>
</dbReference>
<proteinExistence type="inferred from homology"/>
<evidence type="ECO:0000256" key="1">
    <source>
        <dbReference type="ARBA" id="ARBA00004141"/>
    </source>
</evidence>
<keyword evidence="9" id="KW-0732">Signal</keyword>
<comment type="subcellular location">
    <subcellularLocation>
        <location evidence="1">Membrane</location>
        <topology evidence="1">Multi-pass membrane protein</topology>
    </subcellularLocation>
</comment>